<evidence type="ECO:0000256" key="1">
    <source>
        <dbReference type="SAM" id="MobiDB-lite"/>
    </source>
</evidence>
<feature type="region of interest" description="Disordered" evidence="1">
    <location>
        <begin position="717"/>
        <end position="736"/>
    </location>
</feature>
<accession>A0A4U6XDC1</accession>
<feature type="region of interest" description="Disordered" evidence="1">
    <location>
        <begin position="542"/>
        <end position="566"/>
    </location>
</feature>
<dbReference type="AlphaFoldDB" id="A0A4U6XDC1"/>
<evidence type="ECO:0000259" key="2">
    <source>
        <dbReference type="Pfam" id="PF12222"/>
    </source>
</evidence>
<dbReference type="Pfam" id="PF25156">
    <property type="entry name" value="PNGase_A_C"/>
    <property type="match status" value="1"/>
</dbReference>
<dbReference type="Pfam" id="PF12222">
    <property type="entry name" value="PNGaseA"/>
    <property type="match status" value="1"/>
</dbReference>
<gene>
    <name evidence="3" type="ORF">CTA1_8829</name>
</gene>
<comment type="caution">
    <text evidence="3">The sequence shown here is derived from an EMBL/GenBank/DDBJ whole genome shotgun (WGS) entry which is preliminary data.</text>
</comment>
<dbReference type="EMBL" id="PJEX01000186">
    <property type="protein sequence ID" value="TKW53434.1"/>
    <property type="molecule type" value="Genomic_DNA"/>
</dbReference>
<dbReference type="InterPro" id="IPR056948">
    <property type="entry name" value="PNGaseA_N"/>
</dbReference>
<sequence length="736" mass="80648">MADSNRRLGGLRGYRRSSSSNNALLLIVLAIGLLADLVCGSTQFQVQRPDNTVIFRRPDRLGVPRPRKEHPLARIGRLVSDMEAAAAAAAAAAEDDDDDDDTPPRIAATVTPLLKAFQVAEPVLLPSGPAADEAVTITLMKHQFATSYGKPFVAKYTPPPGLAGSGFDHVVINFTVEVRGRQFDRWGSAFLGSVNFFSTSTAEPTARGVTWTWLKDVTPYLSLWREPQTLLFQLENEVDDTYTGLLNTTLTATFFKSPVRTGGRPPADLILPVTKEPAPAGDFWAFWTYPADNATALLRFPRNANRAVFSSAVKAQDQEEFWWSNPPQSSAGAFEKEPDVGDFPGYSPFREVQVLIDGRLAGVHWPFPVVFTGGVVPQLHRPVVGIDAFDLRDHEVDITPWLPLLCDGREHSVELRVVGLVDDGKAGARLSNTTENWWYLAGKVFLWLDDDEHSVTTGVVGGKEDDNDDPEIEFSQTIRRNATGFNESVEYTVAVTRRFSVTSRVKTQKGSVTASWNQRLSYSNVGGLYDHGRGVINTFSTTGEETSSFSSSSSSSPSSFKRPGRDHHDYKTTFSYPLYCNTTMYTLPQGNLTLWARLDQGLKLHVQGGTVYPTGLEAFRGDGAGEGGPGWVGSVIDTDRNGTANYSCYADQSVTSGVGRTHQVFRFSGLDGDGTYETPGTVLYSRDVTAYNNTVVTDEEYGADKVVLHKVVPHKDVADKVDSERERGGAEREGEM</sequence>
<organism evidence="3 4">
    <name type="scientific">Colletotrichum tanaceti</name>
    <dbReference type="NCBI Taxonomy" id="1306861"/>
    <lineage>
        <taxon>Eukaryota</taxon>
        <taxon>Fungi</taxon>
        <taxon>Dikarya</taxon>
        <taxon>Ascomycota</taxon>
        <taxon>Pezizomycotina</taxon>
        <taxon>Sordariomycetes</taxon>
        <taxon>Hypocreomycetidae</taxon>
        <taxon>Glomerellales</taxon>
        <taxon>Glomerellaceae</taxon>
        <taxon>Colletotrichum</taxon>
        <taxon>Colletotrichum destructivum species complex</taxon>
    </lineage>
</organism>
<protein>
    <submittedName>
        <fullName evidence="3">Peptide-N4-(N-acetyl-beta-glucosaminyl)asparagine amidase A</fullName>
    </submittedName>
</protein>
<evidence type="ECO:0000313" key="3">
    <source>
        <dbReference type="EMBL" id="TKW53434.1"/>
    </source>
</evidence>
<dbReference type="Proteomes" id="UP000310108">
    <property type="component" value="Unassembled WGS sequence"/>
</dbReference>
<reference evidence="3 4" key="1">
    <citation type="journal article" date="2019" name="PLoS ONE">
        <title>Comparative genome analysis indicates high evolutionary potential of pathogenicity genes in Colletotrichum tanaceti.</title>
        <authorList>
            <person name="Lelwala R.V."/>
            <person name="Korhonen P.K."/>
            <person name="Young N.D."/>
            <person name="Scott J.B."/>
            <person name="Ades P.A."/>
            <person name="Gasser R.B."/>
            <person name="Taylor P.W.J."/>
        </authorList>
    </citation>
    <scope>NUCLEOTIDE SEQUENCE [LARGE SCALE GENOMIC DNA]</scope>
    <source>
        <strain evidence="3">BRIP57314</strain>
    </source>
</reference>
<proteinExistence type="predicted"/>
<dbReference type="PANTHER" id="PTHR31104">
    <property type="entry name" value="PEPTIDE-N4-(N-ACETYL-BETA-GLUCOSAMINYL)ASPARAGINE AMIDASE A PROTEIN"/>
    <property type="match status" value="1"/>
</dbReference>
<dbReference type="InterPro" id="IPR021102">
    <property type="entry name" value="PNGase_A"/>
</dbReference>
<feature type="domain" description="Peptide N-acetyl-beta-D-glucosaminyl asparaginase amidase A N-terminal" evidence="2">
    <location>
        <begin position="133"/>
        <end position="460"/>
    </location>
</feature>
<keyword evidence="4" id="KW-1185">Reference proteome</keyword>
<name>A0A4U6XDC1_9PEZI</name>
<feature type="compositionally biased region" description="Low complexity" evidence="1">
    <location>
        <begin position="542"/>
        <end position="560"/>
    </location>
</feature>
<evidence type="ECO:0000313" key="4">
    <source>
        <dbReference type="Proteomes" id="UP000310108"/>
    </source>
</evidence>